<proteinExistence type="predicted"/>
<name>A0A418PWQ4_9BACT</name>
<dbReference type="SUPFAM" id="SSF53448">
    <property type="entry name" value="Nucleotide-diphospho-sugar transferases"/>
    <property type="match status" value="1"/>
</dbReference>
<gene>
    <name evidence="2" type="ORF">D0X99_02080</name>
</gene>
<dbReference type="PANTHER" id="PTHR43685">
    <property type="entry name" value="GLYCOSYLTRANSFERASE"/>
    <property type="match status" value="1"/>
</dbReference>
<dbReference type="Pfam" id="PF00535">
    <property type="entry name" value="Glycos_transf_2"/>
    <property type="match status" value="1"/>
</dbReference>
<feature type="domain" description="Glycosyltransferase 2-like" evidence="1">
    <location>
        <begin position="23"/>
        <end position="185"/>
    </location>
</feature>
<dbReference type="InterPro" id="IPR050834">
    <property type="entry name" value="Glycosyltransf_2"/>
</dbReference>
<dbReference type="AlphaFoldDB" id="A0A418PWQ4"/>
<dbReference type="EMBL" id="QXML01000001">
    <property type="protein sequence ID" value="RIW18496.1"/>
    <property type="molecule type" value="Genomic_DNA"/>
</dbReference>
<evidence type="ECO:0000313" key="3">
    <source>
        <dbReference type="Proteomes" id="UP000283522"/>
    </source>
</evidence>
<dbReference type="Gene3D" id="3.90.550.10">
    <property type="entry name" value="Spore Coat Polysaccharide Biosynthesis Protein SpsA, Chain A"/>
    <property type="match status" value="1"/>
</dbReference>
<keyword evidence="2" id="KW-0808">Transferase</keyword>
<reference evidence="2 3" key="1">
    <citation type="submission" date="2018-09" db="EMBL/GenBank/DDBJ databases">
        <authorList>
            <person name="Wang X."/>
            <person name="Du Z."/>
        </authorList>
    </citation>
    <scope>NUCLEOTIDE SEQUENCE [LARGE SCALE GENOMIC DNA]</scope>
    <source>
        <strain evidence="2 3">N3</strain>
    </source>
</reference>
<dbReference type="CDD" id="cd00761">
    <property type="entry name" value="Glyco_tranf_GTA_type"/>
    <property type="match status" value="1"/>
</dbReference>
<evidence type="ECO:0000259" key="1">
    <source>
        <dbReference type="Pfam" id="PF00535"/>
    </source>
</evidence>
<protein>
    <submittedName>
        <fullName evidence="2">Glycosyltransferase family 2 protein</fullName>
    </submittedName>
</protein>
<dbReference type="PANTHER" id="PTHR43685:SF2">
    <property type="entry name" value="GLYCOSYLTRANSFERASE 2-LIKE DOMAIN-CONTAINING PROTEIN"/>
    <property type="match status" value="1"/>
</dbReference>
<accession>A0A418PWQ4</accession>
<dbReference type="Proteomes" id="UP000283522">
    <property type="component" value="Unassembled WGS sequence"/>
</dbReference>
<dbReference type="InterPro" id="IPR029044">
    <property type="entry name" value="Nucleotide-diphossugar_trans"/>
</dbReference>
<evidence type="ECO:0000313" key="2">
    <source>
        <dbReference type="EMBL" id="RIW18496.1"/>
    </source>
</evidence>
<sequence length="292" mass="33733">MFILDNSITQLPKNHLPKVIGFVPAFNSEKFILRTLEALANQTYQNFEIWICDDASTDATSRICRNYCEEDPRFKFFHNEQNQGWWNTSLRFWSTCAELSDYCFFHPHDDIPDPDFIFDQVNLLEQNPDATLCVPGIRNTHFDGRSSETIHSELGVSSRLSKRIVPLVKWEMTDWWAAYHGIHRSKFIPKVLPVKPLRFGEKEFALDLIWLIKMASQGPFVCADRILFEKNYSQKTLSGQWKYNFINRSAVYLAMAEEVIKMSLPISEKSAILNAIVQKAAASIGNKIKLSK</sequence>
<organism evidence="2 3">
    <name type="scientific">Algoriphagus lacus</name>
    <dbReference type="NCBI Taxonomy" id="2056311"/>
    <lineage>
        <taxon>Bacteria</taxon>
        <taxon>Pseudomonadati</taxon>
        <taxon>Bacteroidota</taxon>
        <taxon>Cytophagia</taxon>
        <taxon>Cytophagales</taxon>
        <taxon>Cyclobacteriaceae</taxon>
        <taxon>Algoriphagus</taxon>
    </lineage>
</organism>
<keyword evidence="3" id="KW-1185">Reference proteome</keyword>
<comment type="caution">
    <text evidence="2">The sequence shown here is derived from an EMBL/GenBank/DDBJ whole genome shotgun (WGS) entry which is preliminary data.</text>
</comment>
<dbReference type="GO" id="GO:0016740">
    <property type="term" value="F:transferase activity"/>
    <property type="evidence" value="ECO:0007669"/>
    <property type="project" value="UniProtKB-KW"/>
</dbReference>
<dbReference type="InterPro" id="IPR001173">
    <property type="entry name" value="Glyco_trans_2-like"/>
</dbReference>